<keyword evidence="2 3" id="KW-0040">ANK repeat</keyword>
<dbReference type="PANTHER" id="PTHR24173">
    <property type="entry name" value="ANKYRIN REPEAT CONTAINING"/>
    <property type="match status" value="1"/>
</dbReference>
<feature type="compositionally biased region" description="Polar residues" evidence="4">
    <location>
        <begin position="661"/>
        <end position="672"/>
    </location>
</feature>
<evidence type="ECO:0000256" key="1">
    <source>
        <dbReference type="ARBA" id="ARBA00022737"/>
    </source>
</evidence>
<feature type="compositionally biased region" description="Gly residues" evidence="4">
    <location>
        <begin position="616"/>
        <end position="626"/>
    </location>
</feature>
<evidence type="ECO:0000256" key="3">
    <source>
        <dbReference type="PROSITE-ProRule" id="PRU00023"/>
    </source>
</evidence>
<feature type="compositionally biased region" description="Low complexity" evidence="4">
    <location>
        <begin position="1048"/>
        <end position="1062"/>
    </location>
</feature>
<feature type="compositionally biased region" description="Basic and acidic residues" evidence="4">
    <location>
        <begin position="1152"/>
        <end position="1162"/>
    </location>
</feature>
<feature type="compositionally biased region" description="Polar residues" evidence="4">
    <location>
        <begin position="1083"/>
        <end position="1097"/>
    </location>
</feature>
<feature type="compositionally biased region" description="Basic and acidic residues" evidence="4">
    <location>
        <begin position="1173"/>
        <end position="1188"/>
    </location>
</feature>
<name>A0AAN6JYL8_9BASI</name>
<accession>A0AAN6JYL8</accession>
<evidence type="ECO:0008006" key="7">
    <source>
        <dbReference type="Google" id="ProtNLM"/>
    </source>
</evidence>
<feature type="compositionally biased region" description="Polar residues" evidence="4">
    <location>
        <begin position="148"/>
        <end position="173"/>
    </location>
</feature>
<feature type="region of interest" description="Disordered" evidence="4">
    <location>
        <begin position="146"/>
        <end position="181"/>
    </location>
</feature>
<dbReference type="Pfam" id="PF00023">
    <property type="entry name" value="Ank"/>
    <property type="match status" value="1"/>
</dbReference>
<feature type="compositionally biased region" description="Basic and acidic residues" evidence="4">
    <location>
        <begin position="421"/>
        <end position="442"/>
    </location>
</feature>
<feature type="region of interest" description="Disordered" evidence="4">
    <location>
        <begin position="493"/>
        <end position="537"/>
    </location>
</feature>
<dbReference type="PANTHER" id="PTHR24173:SF74">
    <property type="entry name" value="ANKYRIN REPEAT DOMAIN-CONTAINING PROTEIN 16"/>
    <property type="match status" value="1"/>
</dbReference>
<feature type="compositionally biased region" description="Low complexity" evidence="4">
    <location>
        <begin position="1203"/>
        <end position="1219"/>
    </location>
</feature>
<dbReference type="SMART" id="SM00248">
    <property type="entry name" value="ANK"/>
    <property type="match status" value="4"/>
</dbReference>
<feature type="compositionally biased region" description="Basic and acidic residues" evidence="4">
    <location>
        <begin position="697"/>
        <end position="708"/>
    </location>
</feature>
<dbReference type="InterPro" id="IPR036770">
    <property type="entry name" value="Ankyrin_rpt-contain_sf"/>
</dbReference>
<keyword evidence="1" id="KW-0677">Repeat</keyword>
<feature type="compositionally biased region" description="Acidic residues" evidence="4">
    <location>
        <begin position="752"/>
        <end position="761"/>
    </location>
</feature>
<dbReference type="PROSITE" id="PS50297">
    <property type="entry name" value="ANK_REP_REGION"/>
    <property type="match status" value="2"/>
</dbReference>
<feature type="compositionally biased region" description="Basic and acidic residues" evidence="4">
    <location>
        <begin position="737"/>
        <end position="751"/>
    </location>
</feature>
<organism evidence="5 6">
    <name type="scientific">Tilletia horrida</name>
    <dbReference type="NCBI Taxonomy" id="155126"/>
    <lineage>
        <taxon>Eukaryota</taxon>
        <taxon>Fungi</taxon>
        <taxon>Dikarya</taxon>
        <taxon>Basidiomycota</taxon>
        <taxon>Ustilaginomycotina</taxon>
        <taxon>Exobasidiomycetes</taxon>
        <taxon>Tilletiales</taxon>
        <taxon>Tilletiaceae</taxon>
        <taxon>Tilletia</taxon>
    </lineage>
</organism>
<dbReference type="Proteomes" id="UP001176517">
    <property type="component" value="Unassembled WGS sequence"/>
</dbReference>
<evidence type="ECO:0000313" key="6">
    <source>
        <dbReference type="Proteomes" id="UP001176517"/>
    </source>
</evidence>
<evidence type="ECO:0000256" key="4">
    <source>
        <dbReference type="SAM" id="MobiDB-lite"/>
    </source>
</evidence>
<dbReference type="PROSITE" id="PS50088">
    <property type="entry name" value="ANK_REPEAT"/>
    <property type="match status" value="2"/>
</dbReference>
<feature type="compositionally biased region" description="Low complexity" evidence="4">
    <location>
        <begin position="357"/>
        <end position="370"/>
    </location>
</feature>
<dbReference type="EMBL" id="JAPDMZ010000058">
    <property type="protein sequence ID" value="KAK0552812.1"/>
    <property type="molecule type" value="Genomic_DNA"/>
</dbReference>
<gene>
    <name evidence="5" type="ORF">OC846_002763</name>
</gene>
<sequence length="1388" mass="142254">MPLVPKGSFSALASAYHQSSSAPAGSSGNSTTAAGGPNAATAAAASSYVSATIPYLSMQQHTLHSAAAAGNLTEARALLDSFAMEPTILAAALAQPLHGVLPLHAAASGGNERIVALFLSYGADVNGPLYRAAAFIPTGKGSLDLPRNSGSTIDANAANSASRSQLQDGSPSQPGEPGEEGSTALHFAAAAGHRDVIATLLQHGAKPDAKDSRGITPEMLAIAAGHNLCAEILRKAAAAPAIVPITPTKPSSIRDGPSISQQFGAGPSTLPHHRSGSQGNGVPPPPPLPFGSANFRKERTLSSTRRPPPIEVKEVMASNPPITSPIRSLKNQASFESIAANVKATLSNWNRTYSNSSNPFSNANNNAAPATTGGGPSRALGRHSSNPNLRNATALMAESSAGESLPGSSKAVSQGPAVRKSSKDRIKERLLKEPTRGKDKAKTSLGTSSSSRPAVPDANSMEYMADSPIHYIGANTRESTMMLGLGNGVQTDATVASEDSDGDESDLGFSVAATPPAPSSSQSFFAGSTSEAVPSLPPQYLSTTMSLVPADDGGGGGNRRLNATAAANATGPAAAGSPRMQALLLQGGGGPPPSPNRLAHRVVSKRSLPKILFGKLGSGQGQGQGLGQANAAIPPTPAVPPSPAVGTNSSSSIARRRSSSTVPESLRQQRSADSPDTRDKGRSTPTEQRSRSSAATRSRDRILADHHQQQHQQSSSGGGTAVVGGSASGSIRAVRGRTSDRELQVVDVVREAEDEVGELLSEENPQMRGGSGGAGGSGSGRVGGSGGPSGGAGSNSGHGPVPSGGARFSSSASNGSAGSSPRISLPVLSGISAMSMGGTPSASAPGSERGDFVPSTTGLLLSSPRSLIHRLNSGEGPALVTSPGPMTPSASAAANRKDRRPRASSAGSVARLTPLQHSSNGSPDGNGGDAISSTEVAMQIFKRADIFAQGSGSSTRDQSPAAGTISKSPALTASAVFNTKDDDSIRSELSGPLNTSGVAVAAEDVPATTSENGPAEEMNLADMLRIFGEALAREKELATLSKPSPALSTTSKRTSVVKTVSSEPKLSGGVTTSNKRRSVVKASPSNDTLPSVQISESDSPRLGQYEPLPPSRGGVGVPSTLMERSRSSSPVRAATTLDFYSPSTGIPTTPRSGRDYDDDYRADFSPNTPAAGRSKEDDRWMDRFRRTSGDAPPSSWMTRRRPSVSSNRSPESSAPSSMRMKLHGTHLLPSLPTTRTRSKSIPGLPKPHTRPIHPDSVPALPNSPTSPELPSAVSSPPPRPPDLRRLRTTSDANLSHERGGVGASPSQAGLTTNQRRKDGVLGFSGFKELKDLILLNKDRHHSSSSSSSKIHFGSSPSASNSRLPPVPTFDGQIPRRVSNDGVSAGQRY</sequence>
<reference evidence="5" key="1">
    <citation type="journal article" date="2023" name="PhytoFront">
        <title>Draft Genome Resources of Seven Strains of Tilletia horrida, Causal Agent of Kernel Smut of Rice.</title>
        <authorList>
            <person name="Khanal S."/>
            <person name="Antony Babu S."/>
            <person name="Zhou X.G."/>
        </authorList>
    </citation>
    <scope>NUCLEOTIDE SEQUENCE</scope>
    <source>
        <strain evidence="5">TX6</strain>
    </source>
</reference>
<feature type="region of interest" description="Disordered" evidence="4">
    <location>
        <begin position="1338"/>
        <end position="1388"/>
    </location>
</feature>
<feature type="region of interest" description="Disordered" evidence="4">
    <location>
        <begin position="357"/>
        <end position="459"/>
    </location>
</feature>
<comment type="caution">
    <text evidence="5">The sequence shown here is derived from an EMBL/GenBank/DDBJ whole genome shotgun (WGS) entry which is preliminary data.</text>
</comment>
<feature type="region of interest" description="Disordered" evidence="4">
    <location>
        <begin position="568"/>
        <end position="598"/>
    </location>
</feature>
<dbReference type="InterPro" id="IPR002110">
    <property type="entry name" value="Ankyrin_rpt"/>
</dbReference>
<feature type="region of interest" description="Disordered" evidence="4">
    <location>
        <begin position="248"/>
        <end position="294"/>
    </location>
</feature>
<feature type="compositionally biased region" description="Polar residues" evidence="4">
    <location>
        <begin position="854"/>
        <end position="865"/>
    </location>
</feature>
<dbReference type="Pfam" id="PF12796">
    <property type="entry name" value="Ank_2"/>
    <property type="match status" value="1"/>
</dbReference>
<feature type="compositionally biased region" description="Pro residues" evidence="4">
    <location>
        <begin position="634"/>
        <end position="643"/>
    </location>
</feature>
<feature type="compositionally biased region" description="Polar residues" evidence="4">
    <location>
        <begin position="1141"/>
        <end position="1151"/>
    </location>
</feature>
<evidence type="ECO:0000256" key="2">
    <source>
        <dbReference type="ARBA" id="ARBA00023043"/>
    </source>
</evidence>
<keyword evidence="6" id="KW-1185">Reference proteome</keyword>
<feature type="compositionally biased region" description="Low complexity" evidence="4">
    <location>
        <begin position="1343"/>
        <end position="1357"/>
    </location>
</feature>
<feature type="compositionally biased region" description="Low complexity" evidence="4">
    <location>
        <begin position="723"/>
        <end position="733"/>
    </location>
</feature>
<proteinExistence type="predicted"/>
<feature type="compositionally biased region" description="Basic and acidic residues" evidence="4">
    <location>
        <begin position="673"/>
        <end position="682"/>
    </location>
</feature>
<dbReference type="SUPFAM" id="SSF48403">
    <property type="entry name" value="Ankyrin repeat"/>
    <property type="match status" value="1"/>
</dbReference>
<evidence type="ECO:0000313" key="5">
    <source>
        <dbReference type="EMBL" id="KAK0552812.1"/>
    </source>
</evidence>
<dbReference type="Gene3D" id="1.25.40.20">
    <property type="entry name" value="Ankyrin repeat-containing domain"/>
    <property type="match status" value="2"/>
</dbReference>
<feature type="repeat" description="ANK" evidence="3">
    <location>
        <begin position="180"/>
        <end position="212"/>
    </location>
</feature>
<feature type="repeat" description="ANK" evidence="3">
    <location>
        <begin position="98"/>
        <end position="126"/>
    </location>
</feature>
<protein>
    <recommendedName>
        <fullName evidence="7">Ankyrin</fullName>
    </recommendedName>
</protein>
<feature type="compositionally biased region" description="Gly residues" evidence="4">
    <location>
        <begin position="769"/>
        <end position="796"/>
    </location>
</feature>
<feature type="region of interest" description="Disordered" evidence="4">
    <location>
        <begin position="613"/>
        <end position="934"/>
    </location>
</feature>
<feature type="region of interest" description="Disordered" evidence="4">
    <location>
        <begin position="948"/>
        <end position="969"/>
    </location>
</feature>
<feature type="compositionally biased region" description="Polar residues" evidence="4">
    <location>
        <begin position="1304"/>
        <end position="1313"/>
    </location>
</feature>
<feature type="region of interest" description="Disordered" evidence="4">
    <location>
        <begin position="1039"/>
        <end position="1322"/>
    </location>
</feature>
<feature type="compositionally biased region" description="Low complexity" evidence="4">
    <location>
        <begin position="507"/>
        <end position="530"/>
    </location>
</feature>
<feature type="compositionally biased region" description="Low complexity" evidence="4">
    <location>
        <begin position="797"/>
        <end position="820"/>
    </location>
</feature>